<evidence type="ECO:0000313" key="3">
    <source>
        <dbReference type="Proteomes" id="UP000321389"/>
    </source>
</evidence>
<evidence type="ECO:0000313" key="2">
    <source>
        <dbReference type="EMBL" id="QDY99635.1"/>
    </source>
</evidence>
<feature type="signal peptide" evidence="1">
    <location>
        <begin position="1"/>
        <end position="22"/>
    </location>
</feature>
<dbReference type="KEGG" id="niy:FQ775_04180"/>
<keyword evidence="3" id="KW-1185">Reference proteome</keyword>
<dbReference type="AlphaFoldDB" id="A0A5B8KVQ5"/>
<evidence type="ECO:0000256" key="1">
    <source>
        <dbReference type="SAM" id="SignalP"/>
    </source>
</evidence>
<accession>A0A5B8KVQ5</accession>
<evidence type="ECO:0008006" key="4">
    <source>
        <dbReference type="Google" id="ProtNLM"/>
    </source>
</evidence>
<reference evidence="2" key="1">
    <citation type="submission" date="2020-04" db="EMBL/GenBank/DDBJ databases">
        <title>Nitratireductor sp. nov. isolated from mangrove soil.</title>
        <authorList>
            <person name="Ye Y."/>
        </authorList>
    </citation>
    <scope>NUCLEOTIDE SEQUENCE</scope>
    <source>
        <strain evidence="2">SY7</strain>
    </source>
</reference>
<name>A0A5B8KVQ5_9HYPH</name>
<dbReference type="EMBL" id="CP042301">
    <property type="protein sequence ID" value="QDY99635.1"/>
    <property type="molecule type" value="Genomic_DNA"/>
</dbReference>
<dbReference type="Proteomes" id="UP000321389">
    <property type="component" value="Chromosome"/>
</dbReference>
<gene>
    <name evidence="2" type="ORF">FQ775_04180</name>
</gene>
<dbReference type="OrthoDB" id="7933775at2"/>
<protein>
    <recommendedName>
        <fullName evidence="4">PepSY domain-containing protein</fullName>
    </recommendedName>
</protein>
<keyword evidence="1" id="KW-0732">Signal</keyword>
<organism evidence="2 3">
    <name type="scientific">Nitratireductor mangrovi</name>
    <dbReference type="NCBI Taxonomy" id="2599600"/>
    <lineage>
        <taxon>Bacteria</taxon>
        <taxon>Pseudomonadati</taxon>
        <taxon>Pseudomonadota</taxon>
        <taxon>Alphaproteobacteria</taxon>
        <taxon>Hyphomicrobiales</taxon>
        <taxon>Phyllobacteriaceae</taxon>
        <taxon>Nitratireductor</taxon>
    </lineage>
</organism>
<sequence length="95" mass="10542">MLRKAFSTSHLALLAMALPAIAQSTDPAWLDQVAQEIAAAEQCEVGYFIKVREYELGGRRVYEARVQCVDGRQFDASRAEPDPTFSFAACEVRVC</sequence>
<proteinExistence type="predicted"/>
<feature type="chain" id="PRO_5022989286" description="PepSY domain-containing protein" evidence="1">
    <location>
        <begin position="23"/>
        <end position="95"/>
    </location>
</feature>
<dbReference type="RefSeq" id="WP_146298289.1">
    <property type="nucleotide sequence ID" value="NZ_CP042301.2"/>
</dbReference>